<name>A0ACC1TCR3_9APHY</name>
<gene>
    <name evidence="1" type="ORF">NM688_g945</name>
</gene>
<evidence type="ECO:0000313" key="2">
    <source>
        <dbReference type="Proteomes" id="UP001148662"/>
    </source>
</evidence>
<evidence type="ECO:0000313" key="1">
    <source>
        <dbReference type="EMBL" id="KAJ3558399.1"/>
    </source>
</evidence>
<dbReference type="EMBL" id="JANHOG010000091">
    <property type="protein sequence ID" value="KAJ3558399.1"/>
    <property type="molecule type" value="Genomic_DNA"/>
</dbReference>
<dbReference type="Proteomes" id="UP001148662">
    <property type="component" value="Unassembled WGS sequence"/>
</dbReference>
<accession>A0ACC1TCR3</accession>
<proteinExistence type="predicted"/>
<comment type="caution">
    <text evidence="1">The sequence shown here is derived from an EMBL/GenBank/DDBJ whole genome shotgun (WGS) entry which is preliminary data.</text>
</comment>
<organism evidence="1 2">
    <name type="scientific">Phlebia brevispora</name>
    <dbReference type="NCBI Taxonomy" id="194682"/>
    <lineage>
        <taxon>Eukaryota</taxon>
        <taxon>Fungi</taxon>
        <taxon>Dikarya</taxon>
        <taxon>Basidiomycota</taxon>
        <taxon>Agaricomycotina</taxon>
        <taxon>Agaricomycetes</taxon>
        <taxon>Polyporales</taxon>
        <taxon>Meruliaceae</taxon>
        <taxon>Phlebia</taxon>
    </lineage>
</organism>
<sequence>MASISDYIPPGIRFLAKTALPTVSALAAITVGAPLLLKVQAPTWLLIVTGVFFYPISFLASVYYRDYKKRQTARSLGAVLPNQVEHKLPAGIDIVMQMSDDLANRYPVYRFFEWPEKYGHTYNVRALFDDRIFTCDPEYLKIILATEFNKYEKGPLLREQQRVFLGNGVFNADGEMWKFHRIMSRPFFSRDRVGHFDIFDRIADTVISQIKARFKEGYPIDLQESLSRFMLDSSTEFLFGSNVNSLSVGLSYPPSSEKGRNAPVPTHPSYAFGDSFMELQKIIIVRTFYGEAWPLSEFWRDKVLDHMKVMDAFVVPVTQKALEKKAEAEKASTEEKGKNESESLMEHLVKSSDDVKVIKDEALNILLAGRDSTAAAITFVVYMLSEHPEILKRLRAEILETVGMSRPDYDDIKRMKYLRAVINETLRLYPPIPLNMKQAKNDIVLPPLDPEGKPIFIAAGTRVQFSVMVMHRRKDLWGPDAHEFDPDRWLDERLNKYLTPNPSIFLPFSAGPRVCLGQQFAYNAISFMLIRILQQFGSVQLVQHEANPDAVPPPGWAESKGSNGKDKVKLRSYLTLFVDGGLWVKMDQAD</sequence>
<protein>
    <submittedName>
        <fullName evidence="1">Uncharacterized protein</fullName>
    </submittedName>
</protein>
<reference evidence="1" key="1">
    <citation type="submission" date="2022-07" db="EMBL/GenBank/DDBJ databases">
        <title>Genome Sequence of Phlebia brevispora.</title>
        <authorList>
            <person name="Buettner E."/>
        </authorList>
    </citation>
    <scope>NUCLEOTIDE SEQUENCE</scope>
    <source>
        <strain evidence="1">MPL23</strain>
    </source>
</reference>
<keyword evidence="2" id="KW-1185">Reference proteome</keyword>